<evidence type="ECO:0000313" key="4">
    <source>
        <dbReference type="Proteomes" id="UP000050398"/>
    </source>
</evidence>
<dbReference type="AlphaFoldDB" id="A0A0P6VY70"/>
<dbReference type="PANTHER" id="PTHR33745:SF1">
    <property type="entry name" value="RSBT ANTAGONIST PROTEIN RSBS"/>
    <property type="match status" value="1"/>
</dbReference>
<reference evidence="3 4" key="1">
    <citation type="submission" date="2015-08" db="EMBL/GenBank/DDBJ databases">
        <title>Draft Genome Sequence of Bacillus vietnamensis UCD-SED5.</title>
        <authorList>
            <person name="Lee R.D."/>
            <person name="Jospin G."/>
            <person name="Lang J.M."/>
            <person name="Coil D.A."/>
            <person name="Eisen J.A."/>
        </authorList>
    </citation>
    <scope>NUCLEOTIDE SEQUENCE [LARGE SCALE GENOMIC DNA]</scope>
    <source>
        <strain evidence="3 4">UCD-SED5</strain>
    </source>
</reference>
<dbReference type="InterPro" id="IPR051932">
    <property type="entry name" value="Bact_StressResp_Reg"/>
</dbReference>
<gene>
    <name evidence="3" type="ORF">AM506_20150</name>
</gene>
<dbReference type="Proteomes" id="UP000050398">
    <property type="component" value="Unassembled WGS sequence"/>
</dbReference>
<evidence type="ECO:0000259" key="2">
    <source>
        <dbReference type="PROSITE" id="PS50801"/>
    </source>
</evidence>
<evidence type="ECO:0000313" key="3">
    <source>
        <dbReference type="EMBL" id="KPL57796.1"/>
    </source>
</evidence>
<feature type="domain" description="STAS" evidence="2">
    <location>
        <begin position="42"/>
        <end position="150"/>
    </location>
</feature>
<comment type="caution">
    <text evidence="3">The sequence shown here is derived from an EMBL/GenBank/DDBJ whole genome shotgun (WGS) entry which is preliminary data.</text>
</comment>
<dbReference type="PATRIC" id="fig|218284.4.peg.2577"/>
<accession>A0A0P6VY70</accession>
<dbReference type="Gene3D" id="3.30.750.24">
    <property type="entry name" value="STAS domain"/>
    <property type="match status" value="1"/>
</dbReference>
<evidence type="ECO:0000256" key="1">
    <source>
        <dbReference type="SAM" id="Coils"/>
    </source>
</evidence>
<protein>
    <recommendedName>
        <fullName evidence="2">STAS domain-containing protein</fullName>
    </recommendedName>
</protein>
<dbReference type="SUPFAM" id="SSF52091">
    <property type="entry name" value="SpoIIaa-like"/>
    <property type="match status" value="1"/>
</dbReference>
<dbReference type="PROSITE" id="PS50801">
    <property type="entry name" value="STAS"/>
    <property type="match status" value="1"/>
</dbReference>
<feature type="coiled-coil region" evidence="1">
    <location>
        <begin position="1"/>
        <end position="28"/>
    </location>
</feature>
<sequence length="163" mass="18518">MTSESQEIKQLKQEVKELKEQLVQSEQLIMEISAPIIPSIIPETILIPITGRLSPERFERIITKILDVSYGEDINTIIVDFSAISEKEIGEIDIFGTYIDNMAKAIGLMGIETLFVGFTPSLTQIMINSGVRELQGIKTFLTFRTALQYLMREKDMEFQKANQ</sequence>
<dbReference type="RefSeq" id="WP_060674714.1">
    <property type="nucleotide sequence ID" value="NZ_JBCNGU010000019.1"/>
</dbReference>
<dbReference type="CDD" id="cd07041">
    <property type="entry name" value="STAS_RsbR_RsbS_like"/>
    <property type="match status" value="1"/>
</dbReference>
<dbReference type="eggNOG" id="COG1366">
    <property type="taxonomic scope" value="Bacteria"/>
</dbReference>
<dbReference type="OrthoDB" id="2456599at2"/>
<dbReference type="PANTHER" id="PTHR33745">
    <property type="entry name" value="RSBT ANTAGONIST PROTEIN RSBS-RELATED"/>
    <property type="match status" value="1"/>
</dbReference>
<name>A0A0P6VY70_9BACI</name>
<dbReference type="InterPro" id="IPR036513">
    <property type="entry name" value="STAS_dom_sf"/>
</dbReference>
<proteinExistence type="predicted"/>
<keyword evidence="1" id="KW-0175">Coiled coil</keyword>
<dbReference type="EMBL" id="LIXZ01000026">
    <property type="protein sequence ID" value="KPL57796.1"/>
    <property type="molecule type" value="Genomic_DNA"/>
</dbReference>
<organism evidence="3 4">
    <name type="scientific">Rossellomorea vietnamensis</name>
    <dbReference type="NCBI Taxonomy" id="218284"/>
    <lineage>
        <taxon>Bacteria</taxon>
        <taxon>Bacillati</taxon>
        <taxon>Bacillota</taxon>
        <taxon>Bacilli</taxon>
        <taxon>Bacillales</taxon>
        <taxon>Bacillaceae</taxon>
        <taxon>Rossellomorea</taxon>
    </lineage>
</organism>
<dbReference type="InterPro" id="IPR002645">
    <property type="entry name" value="STAS_dom"/>
</dbReference>